<feature type="region of interest" description="Disordered" evidence="1">
    <location>
        <begin position="77"/>
        <end position="97"/>
    </location>
</feature>
<dbReference type="EMBL" id="OCND01000001">
    <property type="protein sequence ID" value="SOD51579.1"/>
    <property type="molecule type" value="Genomic_DNA"/>
</dbReference>
<proteinExistence type="predicted"/>
<evidence type="ECO:0000313" key="3">
    <source>
        <dbReference type="Proteomes" id="UP000219374"/>
    </source>
</evidence>
<gene>
    <name evidence="2" type="ORF">SAMN06296416_101705</name>
</gene>
<name>A0A286CYZ2_9GAMM</name>
<evidence type="ECO:0000256" key="1">
    <source>
        <dbReference type="SAM" id="MobiDB-lite"/>
    </source>
</evidence>
<dbReference type="Proteomes" id="UP000219374">
    <property type="component" value="Unassembled WGS sequence"/>
</dbReference>
<accession>A0A286CYZ2</accession>
<protein>
    <submittedName>
        <fullName evidence="2">Uncharacterized protein</fullName>
    </submittedName>
</protein>
<reference evidence="2 3" key="1">
    <citation type="submission" date="2017-09" db="EMBL/GenBank/DDBJ databases">
        <authorList>
            <person name="Ehlers B."/>
            <person name="Leendertz F.H."/>
        </authorList>
    </citation>
    <scope>NUCLEOTIDE SEQUENCE [LARGE SCALE GENOMIC DNA]</scope>
    <source>
        <strain evidence="2 3">CGMCC 1.10978</strain>
    </source>
</reference>
<organism evidence="2 3">
    <name type="scientific">Pseudoxanthomonas wuyuanensis</name>
    <dbReference type="NCBI Taxonomy" id="1073196"/>
    <lineage>
        <taxon>Bacteria</taxon>
        <taxon>Pseudomonadati</taxon>
        <taxon>Pseudomonadota</taxon>
        <taxon>Gammaproteobacteria</taxon>
        <taxon>Lysobacterales</taxon>
        <taxon>Lysobacteraceae</taxon>
        <taxon>Pseudoxanthomonas</taxon>
    </lineage>
</organism>
<dbReference type="RefSeq" id="WP_097120465.1">
    <property type="nucleotide sequence ID" value="NZ_OCND01000001.1"/>
</dbReference>
<sequence length="97" mass="10583">MLRELHHLLNELHDGLNAIERHAGVRLSNVDMTLPLELRPLFRNGGCVLLADVPRQRAVDAWVASPSKLVIGWSADGDVPDRDAFSASAPASSEHLP</sequence>
<dbReference type="OrthoDB" id="9181522at2"/>
<keyword evidence="3" id="KW-1185">Reference proteome</keyword>
<evidence type="ECO:0000313" key="2">
    <source>
        <dbReference type="EMBL" id="SOD51579.1"/>
    </source>
</evidence>
<dbReference type="AlphaFoldDB" id="A0A286CYZ2"/>